<keyword evidence="2" id="KW-1185">Reference proteome</keyword>
<evidence type="ECO:0000313" key="1">
    <source>
        <dbReference type="EMBL" id="KAA9338282.1"/>
    </source>
</evidence>
<evidence type="ECO:0000313" key="2">
    <source>
        <dbReference type="Proteomes" id="UP000326380"/>
    </source>
</evidence>
<sequence>MSAFTFDRLLQLTFGPNNTELLTPAAYSAYDEFEAAQPAEQPFRFERVRLLVAMSLLKALSDLGGPDDSHQVLLVLQRALQARSTDEIDAIITKDAQRFEKLYTNLYVNDEGGQLLELFEETLSADTEPAMSHVIDDAAELISTLDFDAAHDEDEE</sequence>
<protein>
    <submittedName>
        <fullName evidence="1">Uncharacterized protein</fullName>
    </submittedName>
</protein>
<dbReference type="EMBL" id="VTWU01000002">
    <property type="protein sequence ID" value="KAA9338282.1"/>
    <property type="molecule type" value="Genomic_DNA"/>
</dbReference>
<gene>
    <name evidence="1" type="ORF">F0P96_05440</name>
</gene>
<dbReference type="RefSeq" id="WP_151077806.1">
    <property type="nucleotide sequence ID" value="NZ_CP047647.1"/>
</dbReference>
<proteinExistence type="predicted"/>
<reference evidence="1 2" key="1">
    <citation type="submission" date="2019-09" db="EMBL/GenBank/DDBJ databases">
        <title>Genome sequence of Hymenobacter sp. M3.</title>
        <authorList>
            <person name="Srinivasan S."/>
        </authorList>
    </citation>
    <scope>NUCLEOTIDE SEQUENCE [LARGE SCALE GENOMIC DNA]</scope>
    <source>
        <strain evidence="1 2">M3</strain>
    </source>
</reference>
<name>A0A7L5A0I8_9BACT</name>
<dbReference type="Proteomes" id="UP000326380">
    <property type="component" value="Unassembled WGS sequence"/>
</dbReference>
<accession>A0A7L5A0I8</accession>
<organism evidence="1 2">
    <name type="scientific">Hymenobacter busanensis</name>
    <dbReference type="NCBI Taxonomy" id="2607656"/>
    <lineage>
        <taxon>Bacteria</taxon>
        <taxon>Pseudomonadati</taxon>
        <taxon>Bacteroidota</taxon>
        <taxon>Cytophagia</taxon>
        <taxon>Cytophagales</taxon>
        <taxon>Hymenobacteraceae</taxon>
        <taxon>Hymenobacter</taxon>
    </lineage>
</organism>
<dbReference type="AlphaFoldDB" id="A0A7L5A0I8"/>
<comment type="caution">
    <text evidence="1">The sequence shown here is derived from an EMBL/GenBank/DDBJ whole genome shotgun (WGS) entry which is preliminary data.</text>
</comment>